<dbReference type="EMBL" id="CAJNOO010004871">
    <property type="protein sequence ID" value="CAF1396568.1"/>
    <property type="molecule type" value="Genomic_DNA"/>
</dbReference>
<name>A0A815KIK5_9BILA</name>
<gene>
    <name evidence="2" type="ORF">FNK824_LOCUS35951</name>
    <name evidence="1" type="ORF">RFH988_LOCUS34617</name>
</gene>
<dbReference type="EMBL" id="CAJOBE010015909">
    <property type="protein sequence ID" value="CAF4194914.1"/>
    <property type="molecule type" value="Genomic_DNA"/>
</dbReference>
<dbReference type="AlphaFoldDB" id="A0A815KIK5"/>
<proteinExistence type="predicted"/>
<sequence length="98" mass="10931">QVLSIMKSTNFCKTLSLLYGILLHQTNSNNQTITGNNNNNNNTVTLHGKTIIIIVTNSIILLNTIATLDLDSFQVKACQYQSKIFQQVSIFILLKCKS</sequence>
<dbReference type="Proteomes" id="UP000663882">
    <property type="component" value="Unassembled WGS sequence"/>
</dbReference>
<dbReference type="Proteomes" id="UP000663874">
    <property type="component" value="Unassembled WGS sequence"/>
</dbReference>
<reference evidence="1" key="1">
    <citation type="submission" date="2021-02" db="EMBL/GenBank/DDBJ databases">
        <authorList>
            <person name="Nowell W R."/>
        </authorList>
    </citation>
    <scope>NUCLEOTIDE SEQUENCE</scope>
</reference>
<evidence type="ECO:0000313" key="3">
    <source>
        <dbReference type="Proteomes" id="UP000663882"/>
    </source>
</evidence>
<evidence type="ECO:0000313" key="2">
    <source>
        <dbReference type="EMBL" id="CAF4194914.1"/>
    </source>
</evidence>
<accession>A0A815KIK5</accession>
<protein>
    <submittedName>
        <fullName evidence="1">Uncharacterized protein</fullName>
    </submittedName>
</protein>
<organism evidence="1 3">
    <name type="scientific">Rotaria sordida</name>
    <dbReference type="NCBI Taxonomy" id="392033"/>
    <lineage>
        <taxon>Eukaryota</taxon>
        <taxon>Metazoa</taxon>
        <taxon>Spiralia</taxon>
        <taxon>Gnathifera</taxon>
        <taxon>Rotifera</taxon>
        <taxon>Eurotatoria</taxon>
        <taxon>Bdelloidea</taxon>
        <taxon>Philodinida</taxon>
        <taxon>Philodinidae</taxon>
        <taxon>Rotaria</taxon>
    </lineage>
</organism>
<evidence type="ECO:0000313" key="1">
    <source>
        <dbReference type="EMBL" id="CAF1396568.1"/>
    </source>
</evidence>
<feature type="non-terminal residue" evidence="1">
    <location>
        <position position="1"/>
    </location>
</feature>
<comment type="caution">
    <text evidence="1">The sequence shown here is derived from an EMBL/GenBank/DDBJ whole genome shotgun (WGS) entry which is preliminary data.</text>
</comment>